<feature type="compositionally biased region" description="Basic and acidic residues" evidence="1">
    <location>
        <begin position="275"/>
        <end position="308"/>
    </location>
</feature>
<accession>A0AAN6VD43</accession>
<name>A0AAN6VD43_9PEZI</name>
<dbReference type="Proteomes" id="UP001302745">
    <property type="component" value="Unassembled WGS sequence"/>
</dbReference>
<keyword evidence="2" id="KW-0812">Transmembrane</keyword>
<sequence>MASTPNLGPATQLFTPPESCLKTTTYRALFKGTPVGFTLGTDPDCFPPPTAAPAAPTTGSLRLYSPGVCPLGYKYVMPYTQSVSGQNYDDSVTRYVCCPEFSILMFTSRHRLYFPDRGVDGPCLGETWGVWVATATDSNLPAYTSITTFWDGKYETVTASPILVAWQDKDKEVLAAMAERLQHQHDNPPFWPPAWEAEKAEKKRKEILLAVLVPVGVIFLAVAAWVYWRKRKGRLHRGQIWPFSLRAGKHAEQQDSEESADARSAKPELPADSLRPSHLDNHPPEVVAHELHTEPIPIREADSRRVVPEVDSTPLSSRPQGL</sequence>
<dbReference type="EMBL" id="MU857283">
    <property type="protein sequence ID" value="KAK4148691.1"/>
    <property type="molecule type" value="Genomic_DNA"/>
</dbReference>
<proteinExistence type="predicted"/>
<dbReference type="AlphaFoldDB" id="A0AAN6VD43"/>
<reference evidence="3" key="2">
    <citation type="submission" date="2023-05" db="EMBL/GenBank/DDBJ databases">
        <authorList>
            <consortium name="Lawrence Berkeley National Laboratory"/>
            <person name="Steindorff A."/>
            <person name="Hensen N."/>
            <person name="Bonometti L."/>
            <person name="Westerberg I."/>
            <person name="Brannstrom I.O."/>
            <person name="Guillou S."/>
            <person name="Cros-Aarteil S."/>
            <person name="Calhoun S."/>
            <person name="Haridas S."/>
            <person name="Kuo A."/>
            <person name="Mondo S."/>
            <person name="Pangilinan J."/>
            <person name="Riley R."/>
            <person name="Labutti K."/>
            <person name="Andreopoulos B."/>
            <person name="Lipzen A."/>
            <person name="Chen C."/>
            <person name="Yanf M."/>
            <person name="Daum C."/>
            <person name="Ng V."/>
            <person name="Clum A."/>
            <person name="Ohm R."/>
            <person name="Martin F."/>
            <person name="Silar P."/>
            <person name="Natvig D."/>
            <person name="Lalanne C."/>
            <person name="Gautier V."/>
            <person name="Ament-Velasquez S.L."/>
            <person name="Kruys A."/>
            <person name="Hutchinson M.I."/>
            <person name="Powell A.J."/>
            <person name="Barry K."/>
            <person name="Miller A.N."/>
            <person name="Grigoriev I.V."/>
            <person name="Debuchy R."/>
            <person name="Gladieux P."/>
            <person name="Thoren M.H."/>
            <person name="Johannesson H."/>
        </authorList>
    </citation>
    <scope>NUCLEOTIDE SEQUENCE</scope>
    <source>
        <strain evidence="3">CBS 538.74</strain>
    </source>
</reference>
<feature type="transmembrane region" description="Helical" evidence="2">
    <location>
        <begin position="207"/>
        <end position="228"/>
    </location>
</feature>
<reference evidence="3" key="1">
    <citation type="journal article" date="2023" name="Mol. Phylogenet. Evol.">
        <title>Genome-scale phylogeny and comparative genomics of the fungal order Sordariales.</title>
        <authorList>
            <person name="Hensen N."/>
            <person name="Bonometti L."/>
            <person name="Westerberg I."/>
            <person name="Brannstrom I.O."/>
            <person name="Guillou S."/>
            <person name="Cros-Aarteil S."/>
            <person name="Calhoun S."/>
            <person name="Haridas S."/>
            <person name="Kuo A."/>
            <person name="Mondo S."/>
            <person name="Pangilinan J."/>
            <person name="Riley R."/>
            <person name="LaButti K."/>
            <person name="Andreopoulos B."/>
            <person name="Lipzen A."/>
            <person name="Chen C."/>
            <person name="Yan M."/>
            <person name="Daum C."/>
            <person name="Ng V."/>
            <person name="Clum A."/>
            <person name="Steindorff A."/>
            <person name="Ohm R.A."/>
            <person name="Martin F."/>
            <person name="Silar P."/>
            <person name="Natvig D.O."/>
            <person name="Lalanne C."/>
            <person name="Gautier V."/>
            <person name="Ament-Velasquez S.L."/>
            <person name="Kruys A."/>
            <person name="Hutchinson M.I."/>
            <person name="Powell A.J."/>
            <person name="Barry K."/>
            <person name="Miller A.N."/>
            <person name="Grigoriev I.V."/>
            <person name="Debuchy R."/>
            <person name="Gladieux P."/>
            <person name="Hiltunen Thoren M."/>
            <person name="Johannesson H."/>
        </authorList>
    </citation>
    <scope>NUCLEOTIDE SEQUENCE</scope>
    <source>
        <strain evidence="3">CBS 538.74</strain>
    </source>
</reference>
<evidence type="ECO:0000256" key="1">
    <source>
        <dbReference type="SAM" id="MobiDB-lite"/>
    </source>
</evidence>
<evidence type="ECO:0000313" key="3">
    <source>
        <dbReference type="EMBL" id="KAK4148691.1"/>
    </source>
</evidence>
<evidence type="ECO:0000256" key="2">
    <source>
        <dbReference type="SAM" id="Phobius"/>
    </source>
</evidence>
<gene>
    <name evidence="3" type="ORF">C8A00DRAFT_47519</name>
</gene>
<keyword evidence="2" id="KW-1133">Transmembrane helix</keyword>
<feature type="region of interest" description="Disordered" evidence="1">
    <location>
        <begin position="248"/>
        <end position="322"/>
    </location>
</feature>
<comment type="caution">
    <text evidence="3">The sequence shown here is derived from an EMBL/GenBank/DDBJ whole genome shotgun (WGS) entry which is preliminary data.</text>
</comment>
<keyword evidence="2" id="KW-0472">Membrane</keyword>
<evidence type="ECO:0000313" key="4">
    <source>
        <dbReference type="Proteomes" id="UP001302745"/>
    </source>
</evidence>
<feature type="compositionally biased region" description="Polar residues" evidence="1">
    <location>
        <begin position="313"/>
        <end position="322"/>
    </location>
</feature>
<organism evidence="3 4">
    <name type="scientific">Chaetomidium leptoderma</name>
    <dbReference type="NCBI Taxonomy" id="669021"/>
    <lineage>
        <taxon>Eukaryota</taxon>
        <taxon>Fungi</taxon>
        <taxon>Dikarya</taxon>
        <taxon>Ascomycota</taxon>
        <taxon>Pezizomycotina</taxon>
        <taxon>Sordariomycetes</taxon>
        <taxon>Sordariomycetidae</taxon>
        <taxon>Sordariales</taxon>
        <taxon>Chaetomiaceae</taxon>
        <taxon>Chaetomidium</taxon>
    </lineage>
</organism>
<keyword evidence="4" id="KW-1185">Reference proteome</keyword>
<protein>
    <submittedName>
        <fullName evidence="3">Uncharacterized protein</fullName>
    </submittedName>
</protein>